<dbReference type="EMBL" id="CAJOBA010093243">
    <property type="protein sequence ID" value="CAF4493382.1"/>
    <property type="molecule type" value="Genomic_DNA"/>
</dbReference>
<gene>
    <name evidence="2" type="ORF">OVA965_LOCUS44696</name>
    <name evidence="3" type="ORF">TMI583_LOCUS47658</name>
</gene>
<reference evidence="2" key="1">
    <citation type="submission" date="2021-02" db="EMBL/GenBank/DDBJ databases">
        <authorList>
            <person name="Nowell W R."/>
        </authorList>
    </citation>
    <scope>NUCLEOTIDE SEQUENCE</scope>
</reference>
<feature type="non-terminal residue" evidence="2">
    <location>
        <position position="65"/>
    </location>
</feature>
<dbReference type="Proteomes" id="UP000682733">
    <property type="component" value="Unassembled WGS sequence"/>
</dbReference>
<sequence length="65" mass="7142">HYIPHQGGPSRSFKPDGSVYASGAPFDDSTMYRVEFTPKSIDPCPAALLETPRSSFVFRHDDPTG</sequence>
<proteinExistence type="predicted"/>
<dbReference type="AlphaFoldDB" id="A0A8S2G8F7"/>
<accession>A0A8S2G8F7</accession>
<name>A0A8S2G8F7_9BILA</name>
<evidence type="ECO:0000313" key="3">
    <source>
        <dbReference type="EMBL" id="CAF4493382.1"/>
    </source>
</evidence>
<organism evidence="2 4">
    <name type="scientific">Didymodactylos carnosus</name>
    <dbReference type="NCBI Taxonomy" id="1234261"/>
    <lineage>
        <taxon>Eukaryota</taxon>
        <taxon>Metazoa</taxon>
        <taxon>Spiralia</taxon>
        <taxon>Gnathifera</taxon>
        <taxon>Rotifera</taxon>
        <taxon>Eurotatoria</taxon>
        <taxon>Bdelloidea</taxon>
        <taxon>Philodinida</taxon>
        <taxon>Philodinidae</taxon>
        <taxon>Didymodactylos</taxon>
    </lineage>
</organism>
<evidence type="ECO:0000313" key="2">
    <source>
        <dbReference type="EMBL" id="CAF1648606.1"/>
    </source>
</evidence>
<dbReference type="Proteomes" id="UP000677228">
    <property type="component" value="Unassembled WGS sequence"/>
</dbReference>
<evidence type="ECO:0000313" key="4">
    <source>
        <dbReference type="Proteomes" id="UP000677228"/>
    </source>
</evidence>
<protein>
    <submittedName>
        <fullName evidence="2">Uncharacterized protein</fullName>
    </submittedName>
</protein>
<comment type="caution">
    <text evidence="2">The sequence shown here is derived from an EMBL/GenBank/DDBJ whole genome shotgun (WGS) entry which is preliminary data.</text>
</comment>
<feature type="non-terminal residue" evidence="2">
    <location>
        <position position="1"/>
    </location>
</feature>
<dbReference type="EMBL" id="CAJNOK010065195">
    <property type="protein sequence ID" value="CAF1648606.1"/>
    <property type="molecule type" value="Genomic_DNA"/>
</dbReference>
<evidence type="ECO:0000256" key="1">
    <source>
        <dbReference type="SAM" id="MobiDB-lite"/>
    </source>
</evidence>
<feature type="region of interest" description="Disordered" evidence="1">
    <location>
        <begin position="1"/>
        <end position="20"/>
    </location>
</feature>